<dbReference type="KEGG" id="cate:C2869_01865"/>
<dbReference type="SUPFAM" id="SSF53756">
    <property type="entry name" value="UDP-Glycosyltransferase/glycogen phosphorylase"/>
    <property type="match status" value="1"/>
</dbReference>
<feature type="domain" description="Glycosyl transferase family 1" evidence="2">
    <location>
        <begin position="246"/>
        <end position="405"/>
    </location>
</feature>
<dbReference type="InterPro" id="IPR001296">
    <property type="entry name" value="Glyco_trans_1"/>
</dbReference>
<feature type="region of interest" description="Disordered" evidence="1">
    <location>
        <begin position="430"/>
        <end position="460"/>
    </location>
</feature>
<dbReference type="CDD" id="cd03801">
    <property type="entry name" value="GT4_PimA-like"/>
    <property type="match status" value="1"/>
</dbReference>
<name>A0A2S0VM24_9ALTE</name>
<dbReference type="OrthoDB" id="9802525at2"/>
<protein>
    <submittedName>
        <fullName evidence="3">Glycosyltransferase</fullName>
    </submittedName>
</protein>
<keyword evidence="3" id="KW-0808">Transferase</keyword>
<dbReference type="RefSeq" id="WP_108601344.1">
    <property type="nucleotide sequence ID" value="NZ_CP026604.1"/>
</dbReference>
<dbReference type="GO" id="GO:0016757">
    <property type="term" value="F:glycosyltransferase activity"/>
    <property type="evidence" value="ECO:0007669"/>
    <property type="project" value="InterPro"/>
</dbReference>
<accession>A0A2S0VM24</accession>
<evidence type="ECO:0000259" key="2">
    <source>
        <dbReference type="Pfam" id="PF00534"/>
    </source>
</evidence>
<dbReference type="Pfam" id="PF00534">
    <property type="entry name" value="Glycos_transf_1"/>
    <property type="match status" value="1"/>
</dbReference>
<proteinExistence type="predicted"/>
<reference evidence="3 4" key="1">
    <citation type="submission" date="2018-01" db="EMBL/GenBank/DDBJ databases">
        <title>Genome sequence of a Cantenovulum-like bacteria.</title>
        <authorList>
            <person name="Tan W.R."/>
            <person name="Lau N.-S."/>
            <person name="Go F."/>
            <person name="Amirul A.-A.A."/>
        </authorList>
    </citation>
    <scope>NUCLEOTIDE SEQUENCE [LARGE SCALE GENOMIC DNA]</scope>
    <source>
        <strain evidence="3 4">CCB-QB4</strain>
    </source>
</reference>
<dbReference type="PANTHER" id="PTHR45947:SF3">
    <property type="entry name" value="SULFOQUINOVOSYL TRANSFERASE SQD2"/>
    <property type="match status" value="1"/>
</dbReference>
<dbReference type="Proteomes" id="UP000244441">
    <property type="component" value="Chromosome"/>
</dbReference>
<gene>
    <name evidence="3" type="ORF">C2869_01865</name>
</gene>
<evidence type="ECO:0000313" key="4">
    <source>
        <dbReference type="Proteomes" id="UP000244441"/>
    </source>
</evidence>
<keyword evidence="4" id="KW-1185">Reference proteome</keyword>
<evidence type="ECO:0000313" key="3">
    <source>
        <dbReference type="EMBL" id="AWB65267.1"/>
    </source>
</evidence>
<sequence>MFKFITTRIKSVFKPKSLATIWVYDPITFNGGSKLATQNVLDLVATTSCHIKVLTRSPADWQTWATRINHHCINQNSDCNQAATSTVSIHTLYELGYIAKFEQGIGYFIRHGLLATQLILRRLFTHKAEIILATSGPGVDLAAYMLDAFNRIIEPSSSATSGVFQLVQGPVATSKTIAKCLTRAQALCYLPSCLSSIEQNIEKSANPVVQTQFAQMKQQGKLFELNNGINQHNWPSPTQNHCQSKGKGHASKPIRIFWAASLLKWKGLDTLLTALNLFTDNERPQASICFIRPKQCELAVTQAPQPINQVTWFEQPKNLDSIRSQHQIFVSTSQNEPFGLAILEALAAGLTVVIPADGAYWDQQLTHGENCFKYKANDAFDLKVKLEALVNNPLIVDEIGKAGQKLAAKYHGEATYQPVSQIIVQQIKGNQPHANADQQTKTDNVNGNLPTSLKQTQLSK</sequence>
<dbReference type="AlphaFoldDB" id="A0A2S0VM24"/>
<dbReference type="EMBL" id="CP026604">
    <property type="protein sequence ID" value="AWB65267.1"/>
    <property type="molecule type" value="Genomic_DNA"/>
</dbReference>
<dbReference type="Gene3D" id="3.40.50.2000">
    <property type="entry name" value="Glycogen Phosphorylase B"/>
    <property type="match status" value="2"/>
</dbReference>
<dbReference type="PANTHER" id="PTHR45947">
    <property type="entry name" value="SULFOQUINOVOSYL TRANSFERASE SQD2"/>
    <property type="match status" value="1"/>
</dbReference>
<evidence type="ECO:0000256" key="1">
    <source>
        <dbReference type="SAM" id="MobiDB-lite"/>
    </source>
</evidence>
<dbReference type="InterPro" id="IPR050194">
    <property type="entry name" value="Glycosyltransferase_grp1"/>
</dbReference>
<organism evidence="3 4">
    <name type="scientific">Saccharobesus litoralis</name>
    <dbReference type="NCBI Taxonomy" id="2172099"/>
    <lineage>
        <taxon>Bacteria</taxon>
        <taxon>Pseudomonadati</taxon>
        <taxon>Pseudomonadota</taxon>
        <taxon>Gammaproteobacteria</taxon>
        <taxon>Alteromonadales</taxon>
        <taxon>Alteromonadaceae</taxon>
        <taxon>Saccharobesus</taxon>
    </lineage>
</organism>